<evidence type="ECO:0000256" key="2">
    <source>
        <dbReference type="ARBA" id="ARBA00006742"/>
    </source>
</evidence>
<dbReference type="NCBIfam" id="TIGR00739">
    <property type="entry name" value="yajC"/>
    <property type="match status" value="1"/>
</dbReference>
<evidence type="ECO:0000256" key="1">
    <source>
        <dbReference type="ARBA" id="ARBA00004162"/>
    </source>
</evidence>
<dbReference type="PRINTS" id="PR01853">
    <property type="entry name" value="YAJCTRNLCASE"/>
</dbReference>
<comment type="caution">
    <text evidence="12">The sequence shown here is derived from an EMBL/GenBank/DDBJ whole genome shotgun (WGS) entry which is preliminary data.</text>
</comment>
<dbReference type="Pfam" id="PF02699">
    <property type="entry name" value="YajC"/>
    <property type="match status" value="1"/>
</dbReference>
<evidence type="ECO:0000256" key="10">
    <source>
        <dbReference type="ARBA" id="ARBA00023136"/>
    </source>
</evidence>
<dbReference type="Proteomes" id="UP000011991">
    <property type="component" value="Unassembled WGS sequence"/>
</dbReference>
<evidence type="ECO:0000313" key="12">
    <source>
        <dbReference type="EMBL" id="EMI18719.1"/>
    </source>
</evidence>
<organism evidence="12 13">
    <name type="scientific">Rhodopirellula maiorica SM1</name>
    <dbReference type="NCBI Taxonomy" id="1265738"/>
    <lineage>
        <taxon>Bacteria</taxon>
        <taxon>Pseudomonadati</taxon>
        <taxon>Planctomycetota</taxon>
        <taxon>Planctomycetia</taxon>
        <taxon>Pirellulales</taxon>
        <taxon>Pirellulaceae</taxon>
        <taxon>Novipirellula</taxon>
    </lineage>
</organism>
<evidence type="ECO:0000256" key="7">
    <source>
        <dbReference type="ARBA" id="ARBA00022927"/>
    </source>
</evidence>
<keyword evidence="13" id="KW-1185">Reference proteome</keyword>
<keyword evidence="8 11" id="KW-1133">Transmembrane helix</keyword>
<dbReference type="GO" id="GO:0005886">
    <property type="term" value="C:plasma membrane"/>
    <property type="evidence" value="ECO:0007669"/>
    <property type="project" value="UniProtKB-SubCell"/>
</dbReference>
<evidence type="ECO:0000256" key="11">
    <source>
        <dbReference type="SAM" id="Phobius"/>
    </source>
</evidence>
<gene>
    <name evidence="12" type="ORF">RMSM_04350</name>
</gene>
<dbReference type="PANTHER" id="PTHR33909">
    <property type="entry name" value="SEC TRANSLOCON ACCESSORY COMPLEX SUBUNIT YAJC"/>
    <property type="match status" value="1"/>
</dbReference>
<keyword evidence="7" id="KW-0653">Protein transport</keyword>
<dbReference type="InterPro" id="IPR003849">
    <property type="entry name" value="Preprotein_translocase_YajC"/>
</dbReference>
<evidence type="ECO:0000256" key="3">
    <source>
        <dbReference type="ARBA" id="ARBA00014962"/>
    </source>
</evidence>
<comment type="similarity">
    <text evidence="2">Belongs to the YajC family.</text>
</comment>
<keyword evidence="5" id="KW-1003">Cell membrane</keyword>
<protein>
    <recommendedName>
        <fullName evidence="3">Sec translocon accessory complex subunit YajC</fullName>
    </recommendedName>
</protein>
<evidence type="ECO:0000256" key="9">
    <source>
        <dbReference type="ARBA" id="ARBA00023010"/>
    </source>
</evidence>
<accession>M5RXR3</accession>
<proteinExistence type="inferred from homology"/>
<keyword evidence="10 11" id="KW-0472">Membrane</keyword>
<keyword evidence="6 11" id="KW-0812">Transmembrane</keyword>
<evidence type="ECO:0000256" key="6">
    <source>
        <dbReference type="ARBA" id="ARBA00022692"/>
    </source>
</evidence>
<feature type="transmembrane region" description="Helical" evidence="11">
    <location>
        <begin position="47"/>
        <end position="64"/>
    </location>
</feature>
<keyword evidence="9" id="KW-0811">Translocation</keyword>
<dbReference type="PANTHER" id="PTHR33909:SF1">
    <property type="entry name" value="SEC TRANSLOCON ACCESSORY COMPLEX SUBUNIT YAJC"/>
    <property type="match status" value="1"/>
</dbReference>
<evidence type="ECO:0000313" key="13">
    <source>
        <dbReference type="Proteomes" id="UP000011991"/>
    </source>
</evidence>
<dbReference type="PATRIC" id="fig|1265738.3.peg.4362"/>
<dbReference type="AlphaFoldDB" id="M5RXR3"/>
<comment type="subcellular location">
    <subcellularLocation>
        <location evidence="1">Cell membrane</location>
        <topology evidence="1">Single-pass membrane protein</topology>
    </subcellularLocation>
</comment>
<name>M5RXR3_9BACT</name>
<evidence type="ECO:0000256" key="8">
    <source>
        <dbReference type="ARBA" id="ARBA00022989"/>
    </source>
</evidence>
<sequence>MFLFAEFYPEIASIASELIVSTVAVLAQDAAAPEELNWFQQLFNNPFLPFVILFFLAFQIFIAPERRRKADEAKMLSTLKKNDRVVTAGGIHGTVVSTSSETNTLTLRIDDNNNTRIKVNFTAIARVIDPNKENKGSDHKDADSKTKS</sequence>
<keyword evidence="4" id="KW-0813">Transport</keyword>
<dbReference type="GO" id="GO:0015031">
    <property type="term" value="P:protein transport"/>
    <property type="evidence" value="ECO:0007669"/>
    <property type="project" value="UniProtKB-KW"/>
</dbReference>
<dbReference type="SMART" id="SM01323">
    <property type="entry name" value="YajC"/>
    <property type="match status" value="1"/>
</dbReference>
<evidence type="ECO:0000256" key="5">
    <source>
        <dbReference type="ARBA" id="ARBA00022475"/>
    </source>
</evidence>
<reference evidence="12 13" key="1">
    <citation type="journal article" date="2013" name="Mar. Genomics">
        <title>Expression of sulfatases in Rhodopirellula baltica and the diversity of sulfatases in the genus Rhodopirellula.</title>
        <authorList>
            <person name="Wegner C.E."/>
            <person name="Richter-Heitmann T."/>
            <person name="Klindworth A."/>
            <person name="Klockow C."/>
            <person name="Richter M."/>
            <person name="Achstetter T."/>
            <person name="Glockner F.O."/>
            <person name="Harder J."/>
        </authorList>
    </citation>
    <scope>NUCLEOTIDE SEQUENCE [LARGE SCALE GENOMIC DNA]</scope>
    <source>
        <strain evidence="12 13">SM1</strain>
    </source>
</reference>
<evidence type="ECO:0000256" key="4">
    <source>
        <dbReference type="ARBA" id="ARBA00022448"/>
    </source>
</evidence>
<dbReference type="EMBL" id="ANOG01000622">
    <property type="protein sequence ID" value="EMI18719.1"/>
    <property type="molecule type" value="Genomic_DNA"/>
</dbReference>